<organism evidence="4 5">
    <name type="scientific">Halorubellus litoreus</name>
    <dbReference type="NCBI Taxonomy" id="755308"/>
    <lineage>
        <taxon>Archaea</taxon>
        <taxon>Methanobacteriati</taxon>
        <taxon>Methanobacteriota</taxon>
        <taxon>Stenosarchaea group</taxon>
        <taxon>Halobacteria</taxon>
        <taxon>Halobacteriales</taxon>
        <taxon>Halorubellaceae</taxon>
        <taxon>Halorubellus</taxon>
    </lineage>
</organism>
<dbReference type="PROSITE" id="PS51371">
    <property type="entry name" value="CBS"/>
    <property type="match status" value="2"/>
</dbReference>
<dbReference type="Proteomes" id="UP001596395">
    <property type="component" value="Unassembled WGS sequence"/>
</dbReference>
<sequence length="133" mass="14211">MDVSELMTTDVVTVQVDDSMWDAADLMLRHSAGSAIVYDGEKPDGIVTRTDALRAAYLSKTALGDIDVSREMSSPLVTTTATTSVADAVDEMAEHDVKRLPVEEDLDVVGIVTTTDIARAQPEILAASDVVED</sequence>
<dbReference type="RefSeq" id="WP_336350348.1">
    <property type="nucleotide sequence ID" value="NZ_JAZAQL010000002.1"/>
</dbReference>
<dbReference type="InterPro" id="IPR046342">
    <property type="entry name" value="CBS_dom_sf"/>
</dbReference>
<dbReference type="InterPro" id="IPR000644">
    <property type="entry name" value="CBS_dom"/>
</dbReference>
<accession>A0ABD5VI55</accession>
<proteinExistence type="predicted"/>
<dbReference type="SMART" id="SM00116">
    <property type="entry name" value="CBS"/>
    <property type="match status" value="2"/>
</dbReference>
<evidence type="ECO:0000256" key="1">
    <source>
        <dbReference type="ARBA" id="ARBA00023122"/>
    </source>
</evidence>
<dbReference type="SUPFAM" id="SSF54631">
    <property type="entry name" value="CBS-domain pair"/>
    <property type="match status" value="1"/>
</dbReference>
<dbReference type="PANTHER" id="PTHR43080">
    <property type="entry name" value="CBS DOMAIN-CONTAINING PROTEIN CBSX3, MITOCHONDRIAL"/>
    <property type="match status" value="1"/>
</dbReference>
<keyword evidence="5" id="KW-1185">Reference proteome</keyword>
<keyword evidence="1 2" id="KW-0129">CBS domain</keyword>
<dbReference type="PANTHER" id="PTHR43080:SF2">
    <property type="entry name" value="CBS DOMAIN-CONTAINING PROTEIN"/>
    <property type="match status" value="1"/>
</dbReference>
<name>A0ABD5VI55_9EURY</name>
<dbReference type="AlphaFoldDB" id="A0ABD5VI55"/>
<evidence type="ECO:0000313" key="5">
    <source>
        <dbReference type="Proteomes" id="UP001596395"/>
    </source>
</evidence>
<evidence type="ECO:0000259" key="3">
    <source>
        <dbReference type="PROSITE" id="PS51371"/>
    </source>
</evidence>
<dbReference type="Pfam" id="PF00571">
    <property type="entry name" value="CBS"/>
    <property type="match status" value="2"/>
</dbReference>
<evidence type="ECO:0000313" key="4">
    <source>
        <dbReference type="EMBL" id="MFC6953388.1"/>
    </source>
</evidence>
<dbReference type="Gene3D" id="3.10.580.10">
    <property type="entry name" value="CBS-domain"/>
    <property type="match status" value="1"/>
</dbReference>
<feature type="domain" description="CBS" evidence="3">
    <location>
        <begin position="72"/>
        <end position="128"/>
    </location>
</feature>
<reference evidence="4 5" key="1">
    <citation type="journal article" date="2019" name="Int. J. Syst. Evol. Microbiol.">
        <title>The Global Catalogue of Microorganisms (GCM) 10K type strain sequencing project: providing services to taxonomists for standard genome sequencing and annotation.</title>
        <authorList>
            <consortium name="The Broad Institute Genomics Platform"/>
            <consortium name="The Broad Institute Genome Sequencing Center for Infectious Disease"/>
            <person name="Wu L."/>
            <person name="Ma J."/>
        </authorList>
    </citation>
    <scope>NUCLEOTIDE SEQUENCE [LARGE SCALE GENOMIC DNA]</scope>
    <source>
        <strain evidence="4 5">GX26</strain>
    </source>
</reference>
<dbReference type="InterPro" id="IPR051257">
    <property type="entry name" value="Diverse_CBS-Domain"/>
</dbReference>
<feature type="domain" description="CBS" evidence="3">
    <location>
        <begin position="7"/>
        <end position="63"/>
    </location>
</feature>
<gene>
    <name evidence="4" type="ORF">ACFQGB_10990</name>
</gene>
<evidence type="ECO:0000256" key="2">
    <source>
        <dbReference type="PROSITE-ProRule" id="PRU00703"/>
    </source>
</evidence>
<dbReference type="EMBL" id="JBHSXN010000002">
    <property type="protein sequence ID" value="MFC6953388.1"/>
    <property type="molecule type" value="Genomic_DNA"/>
</dbReference>
<protein>
    <submittedName>
        <fullName evidence="4">CBS domain-containing protein</fullName>
    </submittedName>
</protein>
<comment type="caution">
    <text evidence="4">The sequence shown here is derived from an EMBL/GenBank/DDBJ whole genome shotgun (WGS) entry which is preliminary data.</text>
</comment>